<proteinExistence type="predicted"/>
<dbReference type="EMBL" id="VSSQ01000123">
    <property type="protein sequence ID" value="MPL79130.1"/>
    <property type="molecule type" value="Genomic_DNA"/>
</dbReference>
<dbReference type="AlphaFoldDB" id="A0A644UJQ3"/>
<sequence length="149" mass="16747">MKAMILSTLKYKSQIEQLIEKGASLPPLLAAENKAAYRYVFSETHCNNHKPIYIQKPQRIISDADRNKLDTSGYALSCFESEDQATVKFESLKRSIKNIALSLGDSLAIGTLDPEDGMITEASKFGHFDLYEFCDCDLNTKFTVNKKLV</sequence>
<name>A0A644UJQ3_9ZZZZ</name>
<reference evidence="1" key="1">
    <citation type="submission" date="2019-08" db="EMBL/GenBank/DDBJ databases">
        <authorList>
            <person name="Kucharzyk K."/>
            <person name="Murdoch R.W."/>
            <person name="Higgins S."/>
            <person name="Loffler F."/>
        </authorList>
    </citation>
    <scope>NUCLEOTIDE SEQUENCE</scope>
</reference>
<gene>
    <name evidence="1" type="ORF">SDC9_25005</name>
</gene>
<comment type="caution">
    <text evidence="1">The sequence shown here is derived from an EMBL/GenBank/DDBJ whole genome shotgun (WGS) entry which is preliminary data.</text>
</comment>
<organism evidence="1">
    <name type="scientific">bioreactor metagenome</name>
    <dbReference type="NCBI Taxonomy" id="1076179"/>
    <lineage>
        <taxon>unclassified sequences</taxon>
        <taxon>metagenomes</taxon>
        <taxon>ecological metagenomes</taxon>
    </lineage>
</organism>
<protein>
    <submittedName>
        <fullName evidence="1">Uncharacterized protein</fullName>
    </submittedName>
</protein>
<accession>A0A644UJQ3</accession>
<evidence type="ECO:0000313" key="1">
    <source>
        <dbReference type="EMBL" id="MPL79130.1"/>
    </source>
</evidence>